<accession>A0ABQ5ZSD9</accession>
<proteinExistence type="predicted"/>
<organism evidence="1 2">
    <name type="scientific">Marinospirillum insulare</name>
    <dbReference type="NCBI Taxonomy" id="217169"/>
    <lineage>
        <taxon>Bacteria</taxon>
        <taxon>Pseudomonadati</taxon>
        <taxon>Pseudomonadota</taxon>
        <taxon>Gammaproteobacteria</taxon>
        <taxon>Oceanospirillales</taxon>
        <taxon>Oceanospirillaceae</taxon>
        <taxon>Marinospirillum</taxon>
    </lineage>
</organism>
<keyword evidence="2" id="KW-1185">Reference proteome</keyword>
<dbReference type="EMBL" id="BSOR01000006">
    <property type="protein sequence ID" value="GLR62884.1"/>
    <property type="molecule type" value="Genomic_DNA"/>
</dbReference>
<evidence type="ECO:0008006" key="3">
    <source>
        <dbReference type="Google" id="ProtNLM"/>
    </source>
</evidence>
<dbReference type="Proteomes" id="UP001156682">
    <property type="component" value="Unassembled WGS sequence"/>
</dbReference>
<evidence type="ECO:0000313" key="1">
    <source>
        <dbReference type="EMBL" id="GLR62884.1"/>
    </source>
</evidence>
<gene>
    <name evidence="1" type="primary">yfcM</name>
    <name evidence="1" type="ORF">GCM10007878_03190</name>
</gene>
<sequence>MFDSEYQSCEKLIAVFEQTFYASHQTRLVRGGDEPVYLPASRTGTVNQIVFARGFFSSGLHEIAHWCVAGAERRLLEDFGYWYVPDGRNPTQQRAFEKVEVRPQAYEQCFTLAAGRKFNISADNLTGQPGATYSFELNVHRLTLQLLFKGQLAGRAQQFFDALCKAWQNPFASWQLDAYKTLTERIAWLEASLEELKHSEHFE</sequence>
<dbReference type="RefSeq" id="WP_084324494.1">
    <property type="nucleotide sequence ID" value="NZ_BSOR01000006.1"/>
</dbReference>
<protein>
    <recommendedName>
        <fullName evidence="3">Elongation factor P hydroxylase</fullName>
    </recommendedName>
</protein>
<name>A0ABQ5ZSD9_9GAMM</name>
<dbReference type="InterPro" id="IPR007411">
    <property type="entry name" value="EpmC"/>
</dbReference>
<comment type="caution">
    <text evidence="1">The sequence shown here is derived from an EMBL/GenBank/DDBJ whole genome shotgun (WGS) entry which is preliminary data.</text>
</comment>
<evidence type="ECO:0000313" key="2">
    <source>
        <dbReference type="Proteomes" id="UP001156682"/>
    </source>
</evidence>
<reference evidence="2" key="1">
    <citation type="journal article" date="2019" name="Int. J. Syst. Evol. Microbiol.">
        <title>The Global Catalogue of Microorganisms (GCM) 10K type strain sequencing project: providing services to taxonomists for standard genome sequencing and annotation.</title>
        <authorList>
            <consortium name="The Broad Institute Genomics Platform"/>
            <consortium name="The Broad Institute Genome Sequencing Center for Infectious Disease"/>
            <person name="Wu L."/>
            <person name="Ma J."/>
        </authorList>
    </citation>
    <scope>NUCLEOTIDE SEQUENCE [LARGE SCALE GENOMIC DNA]</scope>
    <source>
        <strain evidence="2">NBRC 100033</strain>
    </source>
</reference>
<dbReference type="Pfam" id="PF04315">
    <property type="entry name" value="EpmC"/>
    <property type="match status" value="1"/>
</dbReference>